<sequence length="354" mass="37709">MNGGELASLVRGALQLPPGAADVAEVSENGSGKTYRVCAGGTTVALRLTPPDERDCFFTRRMQAAARAFAGAGLGPRPIAEGDGPNGGGWWVEEWGGSRSLPWTSREEYAAMGRLLARMHAVPTEWFDASRAEAVRRWPLLGRVTAGSHAWVGLAWGLWEDEQLFIDWAQLSGALAPEHPAARRVVTTHGDVHPGNVLQSGLVVDFENSCVCSAIYDLAFVVPSFVTGESEAAAARAFVEGYLAAGGWEAAGWAAEAAVDLLLTDCMLYGFLLKECGSLFWTNFFDGERTDAASARAHLQACERFAAGVRAGGAAAHRAVARGGGPEWEGKAWPCRRVCDEAAPVCGDQCRDEI</sequence>
<evidence type="ECO:0000313" key="3">
    <source>
        <dbReference type="Proteomes" id="UP000013827"/>
    </source>
</evidence>
<dbReference type="Gene3D" id="3.90.1200.10">
    <property type="match status" value="1"/>
</dbReference>
<dbReference type="Proteomes" id="UP000013827">
    <property type="component" value="Unassembled WGS sequence"/>
</dbReference>
<dbReference type="HOGENOM" id="CLU_695309_0_0_1"/>
<reference evidence="3" key="1">
    <citation type="journal article" date="2013" name="Nature">
        <title>Pan genome of the phytoplankton Emiliania underpins its global distribution.</title>
        <authorList>
            <person name="Read B.A."/>
            <person name="Kegel J."/>
            <person name="Klute M.J."/>
            <person name="Kuo A."/>
            <person name="Lefebvre S.C."/>
            <person name="Maumus F."/>
            <person name="Mayer C."/>
            <person name="Miller J."/>
            <person name="Monier A."/>
            <person name="Salamov A."/>
            <person name="Young J."/>
            <person name="Aguilar M."/>
            <person name="Claverie J.M."/>
            <person name="Frickenhaus S."/>
            <person name="Gonzalez K."/>
            <person name="Herman E.K."/>
            <person name="Lin Y.C."/>
            <person name="Napier J."/>
            <person name="Ogata H."/>
            <person name="Sarno A.F."/>
            <person name="Shmutz J."/>
            <person name="Schroeder D."/>
            <person name="de Vargas C."/>
            <person name="Verret F."/>
            <person name="von Dassow P."/>
            <person name="Valentin K."/>
            <person name="Van de Peer Y."/>
            <person name="Wheeler G."/>
            <person name="Dacks J.B."/>
            <person name="Delwiche C.F."/>
            <person name="Dyhrman S.T."/>
            <person name="Glockner G."/>
            <person name="John U."/>
            <person name="Richards T."/>
            <person name="Worden A.Z."/>
            <person name="Zhang X."/>
            <person name="Grigoriev I.V."/>
            <person name="Allen A.E."/>
            <person name="Bidle K."/>
            <person name="Borodovsky M."/>
            <person name="Bowler C."/>
            <person name="Brownlee C."/>
            <person name="Cock J.M."/>
            <person name="Elias M."/>
            <person name="Gladyshev V.N."/>
            <person name="Groth M."/>
            <person name="Guda C."/>
            <person name="Hadaegh A."/>
            <person name="Iglesias-Rodriguez M.D."/>
            <person name="Jenkins J."/>
            <person name="Jones B.M."/>
            <person name="Lawson T."/>
            <person name="Leese F."/>
            <person name="Lindquist E."/>
            <person name="Lobanov A."/>
            <person name="Lomsadze A."/>
            <person name="Malik S.B."/>
            <person name="Marsh M.E."/>
            <person name="Mackinder L."/>
            <person name="Mock T."/>
            <person name="Mueller-Roeber B."/>
            <person name="Pagarete A."/>
            <person name="Parker M."/>
            <person name="Probert I."/>
            <person name="Quesneville H."/>
            <person name="Raines C."/>
            <person name="Rensing S.A."/>
            <person name="Riano-Pachon D.M."/>
            <person name="Richier S."/>
            <person name="Rokitta S."/>
            <person name="Shiraiwa Y."/>
            <person name="Soanes D.M."/>
            <person name="van der Giezen M."/>
            <person name="Wahlund T.M."/>
            <person name="Williams B."/>
            <person name="Wilson W."/>
            <person name="Wolfe G."/>
            <person name="Wurch L.L."/>
        </authorList>
    </citation>
    <scope>NUCLEOTIDE SEQUENCE</scope>
</reference>
<keyword evidence="3" id="KW-1185">Reference proteome</keyword>
<evidence type="ECO:0000313" key="2">
    <source>
        <dbReference type="EnsemblProtists" id="EOD03981"/>
    </source>
</evidence>
<dbReference type="Pfam" id="PF01636">
    <property type="entry name" value="APH"/>
    <property type="match status" value="1"/>
</dbReference>
<dbReference type="GeneID" id="17250129"/>
<protein>
    <recommendedName>
        <fullName evidence="1">Aminoglycoside phosphotransferase domain-containing protein</fullName>
    </recommendedName>
</protein>
<name>A0A0D3HY96_EMIH1</name>
<dbReference type="KEGG" id="ehx:EMIHUDRAFT_121722"/>
<reference evidence="2" key="2">
    <citation type="submission" date="2024-10" db="UniProtKB">
        <authorList>
            <consortium name="EnsemblProtists"/>
        </authorList>
    </citation>
    <scope>IDENTIFICATION</scope>
</reference>
<proteinExistence type="predicted"/>
<dbReference type="EnsemblProtists" id="EOD03981">
    <property type="protein sequence ID" value="EOD03981"/>
    <property type="gene ID" value="EMIHUDRAFT_121722"/>
</dbReference>
<dbReference type="RefSeq" id="XP_005756410.1">
    <property type="nucleotide sequence ID" value="XM_005756353.1"/>
</dbReference>
<organism evidence="2 3">
    <name type="scientific">Emiliania huxleyi (strain CCMP1516)</name>
    <dbReference type="NCBI Taxonomy" id="280463"/>
    <lineage>
        <taxon>Eukaryota</taxon>
        <taxon>Haptista</taxon>
        <taxon>Haptophyta</taxon>
        <taxon>Prymnesiophyceae</taxon>
        <taxon>Isochrysidales</taxon>
        <taxon>Noelaerhabdaceae</taxon>
        <taxon>Emiliania</taxon>
    </lineage>
</organism>
<accession>A0A0D3HY96</accession>
<feature type="domain" description="Aminoglycoside phosphotransferase" evidence="1">
    <location>
        <begin position="24"/>
        <end position="251"/>
    </location>
</feature>
<dbReference type="InterPro" id="IPR011009">
    <property type="entry name" value="Kinase-like_dom_sf"/>
</dbReference>
<evidence type="ECO:0000259" key="1">
    <source>
        <dbReference type="Pfam" id="PF01636"/>
    </source>
</evidence>
<dbReference type="InterPro" id="IPR002575">
    <property type="entry name" value="Aminoglycoside_PTrfase"/>
</dbReference>
<dbReference type="PaxDb" id="2903-EOD03981"/>
<dbReference type="AlphaFoldDB" id="A0A0D3HY96"/>
<dbReference type="SUPFAM" id="SSF56112">
    <property type="entry name" value="Protein kinase-like (PK-like)"/>
    <property type="match status" value="1"/>
</dbReference>